<sequence>MKSIKKLFLIILLGCLVAAAVYYFRDTEGPTVSLTPGGGPISAKVPLSLNLTDAGSGLKQIEVTAIQNGNRMSLVSKQAPVGAKEIDIELNLGSLKPKQGPLEIEVTAGDRSIYHIGKGNVSQQSFQFTYDTRPPIISILSKAHNFTKGGSGLVTYRLNEEVEKTGVQVGDKFFRGFLQDSGAYVALIAYPYFMKESEFIPRVVAVDLAGNERQAGIYYRANNKKFRQRTINLSKNFLQQKAPEFEAMVPQPGDELQTFLYVNSQIRKENRAKMLELSKNTAEMPLWQGRFLQMKNASALAQFADYRSYYYEGKKVDNAVHLGYDMASVAQAELEAANDGEVVWAEYLGIYGLCVVIDHGLGLQTLYAHMSQLDVMPGDMVTKGQKIGRSGATGMAGGDHLHFGVFVSGIAVQPLEWWDRSWLKNNIDSKLEEL</sequence>
<dbReference type="Pfam" id="PF01551">
    <property type="entry name" value="Peptidase_M23"/>
    <property type="match status" value="1"/>
</dbReference>
<dbReference type="EMBL" id="FQZT01000003">
    <property type="protein sequence ID" value="SHI93599.1"/>
    <property type="molecule type" value="Genomic_DNA"/>
</dbReference>
<evidence type="ECO:0000259" key="2">
    <source>
        <dbReference type="Pfam" id="PF01551"/>
    </source>
</evidence>
<dbReference type="AlphaFoldDB" id="A0A1M6F7P1"/>
<dbReference type="OrthoDB" id="9765786at2"/>
<dbReference type="PANTHER" id="PTHR21666">
    <property type="entry name" value="PEPTIDASE-RELATED"/>
    <property type="match status" value="1"/>
</dbReference>
<dbReference type="InterPro" id="IPR016047">
    <property type="entry name" value="M23ase_b-sheet_dom"/>
</dbReference>
<keyword evidence="1" id="KW-0732">Signal</keyword>
<accession>A0A1M6F7P1</accession>
<reference evidence="3 4" key="1">
    <citation type="submission" date="2016-11" db="EMBL/GenBank/DDBJ databases">
        <authorList>
            <person name="Jaros S."/>
            <person name="Januszkiewicz K."/>
            <person name="Wedrychowicz H."/>
        </authorList>
    </citation>
    <scope>NUCLEOTIDE SEQUENCE [LARGE SCALE GENOMIC DNA]</scope>
    <source>
        <strain evidence="3 4">DSM 5091</strain>
    </source>
</reference>
<dbReference type="STRING" id="1122189.SAMN02745165_01179"/>
<evidence type="ECO:0000256" key="1">
    <source>
        <dbReference type="ARBA" id="ARBA00022729"/>
    </source>
</evidence>
<dbReference type="PANTHER" id="PTHR21666:SF289">
    <property type="entry name" value="L-ALA--D-GLU ENDOPEPTIDASE"/>
    <property type="match status" value="1"/>
</dbReference>
<evidence type="ECO:0000313" key="4">
    <source>
        <dbReference type="Proteomes" id="UP000184171"/>
    </source>
</evidence>
<dbReference type="RefSeq" id="WP_072906726.1">
    <property type="nucleotide sequence ID" value="NZ_FQZT01000003.1"/>
</dbReference>
<name>A0A1M6F7P1_MALRU</name>
<dbReference type="Proteomes" id="UP000184171">
    <property type="component" value="Unassembled WGS sequence"/>
</dbReference>
<dbReference type="SUPFAM" id="SSF51261">
    <property type="entry name" value="Duplicated hybrid motif"/>
    <property type="match status" value="1"/>
</dbReference>
<proteinExistence type="predicted"/>
<dbReference type="InterPro" id="IPR050570">
    <property type="entry name" value="Cell_wall_metabolism_enzyme"/>
</dbReference>
<feature type="domain" description="M23ase beta-sheet core" evidence="2">
    <location>
        <begin position="320"/>
        <end position="414"/>
    </location>
</feature>
<dbReference type="CDD" id="cd12797">
    <property type="entry name" value="M23_peptidase"/>
    <property type="match status" value="1"/>
</dbReference>
<gene>
    <name evidence="3" type="ORF">SAMN02745165_01179</name>
</gene>
<keyword evidence="4" id="KW-1185">Reference proteome</keyword>
<organism evidence="3 4">
    <name type="scientific">Malonomonas rubra DSM 5091</name>
    <dbReference type="NCBI Taxonomy" id="1122189"/>
    <lineage>
        <taxon>Bacteria</taxon>
        <taxon>Pseudomonadati</taxon>
        <taxon>Thermodesulfobacteriota</taxon>
        <taxon>Desulfuromonadia</taxon>
        <taxon>Desulfuromonadales</taxon>
        <taxon>Geopsychrobacteraceae</taxon>
        <taxon>Malonomonas</taxon>
    </lineage>
</organism>
<protein>
    <submittedName>
        <fullName evidence="3">Peptidase family M23</fullName>
    </submittedName>
</protein>
<evidence type="ECO:0000313" key="3">
    <source>
        <dbReference type="EMBL" id="SHI93599.1"/>
    </source>
</evidence>
<dbReference type="GO" id="GO:0004222">
    <property type="term" value="F:metalloendopeptidase activity"/>
    <property type="evidence" value="ECO:0007669"/>
    <property type="project" value="TreeGrafter"/>
</dbReference>
<dbReference type="Gene3D" id="2.70.70.10">
    <property type="entry name" value="Glucose Permease (Domain IIA)"/>
    <property type="match status" value="1"/>
</dbReference>
<dbReference type="InterPro" id="IPR011055">
    <property type="entry name" value="Dup_hybrid_motif"/>
</dbReference>